<evidence type="ECO:0000313" key="1">
    <source>
        <dbReference type="EMBL" id="RKF55316.1"/>
    </source>
</evidence>
<organism evidence="1 2">
    <name type="scientific">Erysiphe neolycopersici</name>
    <dbReference type="NCBI Taxonomy" id="212602"/>
    <lineage>
        <taxon>Eukaryota</taxon>
        <taxon>Fungi</taxon>
        <taxon>Dikarya</taxon>
        <taxon>Ascomycota</taxon>
        <taxon>Pezizomycotina</taxon>
        <taxon>Leotiomycetes</taxon>
        <taxon>Erysiphales</taxon>
        <taxon>Erysiphaceae</taxon>
        <taxon>Erysiphe</taxon>
    </lineage>
</organism>
<dbReference type="EMBL" id="MCFK01009063">
    <property type="protein sequence ID" value="RKF55316.1"/>
    <property type="molecule type" value="Genomic_DNA"/>
</dbReference>
<dbReference type="Proteomes" id="UP000286134">
    <property type="component" value="Unassembled WGS sequence"/>
</dbReference>
<dbReference type="STRING" id="212602.A0A420HCY6"/>
<keyword evidence="2" id="KW-1185">Reference proteome</keyword>
<name>A0A420HCY6_9PEZI</name>
<sequence>MSSFITAGFITYCQQNAQQTTEGDFNMKNIHIMIGMPIQFYFQPCLVIKLMSQRILVLKQLMILNPLKIQNLAGAIVYLEAFSLNFIEKRVFTTHLELNQLKADTFEVVHEYEGHMVPLKWVWTYKFDSEGYLTKFKAQLCVRVDLQLPTLQETYAATLAIETFRAMMALTLAFGLENPPV</sequence>
<gene>
    <name evidence="1" type="ORF">OnM2_090048</name>
</gene>
<evidence type="ECO:0000313" key="2">
    <source>
        <dbReference type="Proteomes" id="UP000286134"/>
    </source>
</evidence>
<protein>
    <submittedName>
        <fullName evidence="1">Uncharacterized protein</fullName>
    </submittedName>
</protein>
<reference evidence="1 2" key="1">
    <citation type="journal article" date="2018" name="BMC Genomics">
        <title>Comparative genome analyses reveal sequence features reflecting distinct modes of host-adaptation between dicot and monocot powdery mildew.</title>
        <authorList>
            <person name="Wu Y."/>
            <person name="Ma X."/>
            <person name="Pan Z."/>
            <person name="Kale S.D."/>
            <person name="Song Y."/>
            <person name="King H."/>
            <person name="Zhang Q."/>
            <person name="Presley C."/>
            <person name="Deng X."/>
            <person name="Wei C.I."/>
            <person name="Xiao S."/>
        </authorList>
    </citation>
    <scope>NUCLEOTIDE SEQUENCE [LARGE SCALE GENOMIC DNA]</scope>
    <source>
        <strain evidence="1">UMSG2</strain>
    </source>
</reference>
<dbReference type="OrthoDB" id="3562068at2759"/>
<accession>A0A420HCY6</accession>
<proteinExistence type="predicted"/>
<dbReference type="AlphaFoldDB" id="A0A420HCY6"/>
<comment type="caution">
    <text evidence="1">The sequence shown here is derived from an EMBL/GenBank/DDBJ whole genome shotgun (WGS) entry which is preliminary data.</text>
</comment>